<evidence type="ECO:0000256" key="1">
    <source>
        <dbReference type="SAM" id="Phobius"/>
    </source>
</evidence>
<sequence length="111" mass="12620">MIKIQGQVAKIRRRFYIGLIGYLPYGLFLGLFNHKKREIQLQNDRTKEDEAAGMVADAGGNAPISVGLVRVLRHLGSSSRRLLENHNERSSWEDVWSVDIVDLHTLLSLCF</sequence>
<evidence type="ECO:0000313" key="3">
    <source>
        <dbReference type="Proteomes" id="UP001152523"/>
    </source>
</evidence>
<comment type="caution">
    <text evidence="2">The sequence shown here is derived from an EMBL/GenBank/DDBJ whole genome shotgun (WGS) entry which is preliminary data.</text>
</comment>
<keyword evidence="1" id="KW-1133">Transmembrane helix</keyword>
<dbReference type="Proteomes" id="UP001152523">
    <property type="component" value="Unassembled WGS sequence"/>
</dbReference>
<organism evidence="2 3">
    <name type="scientific">Cuscuta epithymum</name>
    <dbReference type="NCBI Taxonomy" id="186058"/>
    <lineage>
        <taxon>Eukaryota</taxon>
        <taxon>Viridiplantae</taxon>
        <taxon>Streptophyta</taxon>
        <taxon>Embryophyta</taxon>
        <taxon>Tracheophyta</taxon>
        <taxon>Spermatophyta</taxon>
        <taxon>Magnoliopsida</taxon>
        <taxon>eudicotyledons</taxon>
        <taxon>Gunneridae</taxon>
        <taxon>Pentapetalae</taxon>
        <taxon>asterids</taxon>
        <taxon>lamiids</taxon>
        <taxon>Solanales</taxon>
        <taxon>Convolvulaceae</taxon>
        <taxon>Cuscuteae</taxon>
        <taxon>Cuscuta</taxon>
        <taxon>Cuscuta subgen. Cuscuta</taxon>
    </lineage>
</organism>
<gene>
    <name evidence="2" type="ORF">CEPIT_LOCUS17092</name>
</gene>
<keyword evidence="3" id="KW-1185">Reference proteome</keyword>
<evidence type="ECO:0000313" key="2">
    <source>
        <dbReference type="EMBL" id="CAH9105211.1"/>
    </source>
</evidence>
<feature type="transmembrane region" description="Helical" evidence="1">
    <location>
        <begin position="15"/>
        <end position="32"/>
    </location>
</feature>
<proteinExistence type="predicted"/>
<protein>
    <submittedName>
        <fullName evidence="2">Uncharacterized protein</fullName>
    </submittedName>
</protein>
<dbReference type="AlphaFoldDB" id="A0AAV0DNM1"/>
<keyword evidence="1" id="KW-0472">Membrane</keyword>
<reference evidence="2" key="1">
    <citation type="submission" date="2022-07" db="EMBL/GenBank/DDBJ databases">
        <authorList>
            <person name="Macas J."/>
            <person name="Novak P."/>
            <person name="Neumann P."/>
        </authorList>
    </citation>
    <scope>NUCLEOTIDE SEQUENCE</scope>
</reference>
<keyword evidence="1" id="KW-0812">Transmembrane</keyword>
<accession>A0AAV0DNM1</accession>
<dbReference type="EMBL" id="CAMAPF010000129">
    <property type="protein sequence ID" value="CAH9105211.1"/>
    <property type="molecule type" value="Genomic_DNA"/>
</dbReference>
<name>A0AAV0DNM1_9ASTE</name>